<dbReference type="EMBL" id="JARBJD010000046">
    <property type="protein sequence ID" value="KAK2957403.1"/>
    <property type="molecule type" value="Genomic_DNA"/>
</dbReference>
<sequence length="696" mass="77065">MTENIPPPETILGELNSSESYIRKAAIQNLRPMTLVSISSKESAVRIIPSLLPVYSNEVEELLELFHLLSKNEAPSVRRAACDRLPELTRFLYGSDTLITLGSKPPLLISILFQVTIAFCHDEVASIREASVQALLLLFCYNRAVLPDTHTLDSSADSARPWPQIADNILRSEVAKTIEDDHVGVRMCLVEQIEIIIPALQPNELDTFLAPILQRAMMDVEQLVRATTISYLTTFFAHISLPTIHSTFVPLLHKCAVATDQSMFLPRLTLAEILPSLAQTMKAHTQSSEATAATKIPDADIIFPLYYLLLIGDDVVNTPYADKPDTIEPEMEPQTLPPEFFKSLATLLKEQAAGCDNPKSASDSHSSEQAEDSFNISTFKPSSLGQTQRERRPSIHRPRLVAEPTVTLHPPFAALNAQPPSAIPSSQTETEQSAHLRTILISQNCINVLIDSVSPPLLLQFYLPLILSLIQPRSLTASHWRIRASLIHLIPFFCTILGIEFMEERICSFLLCFLRDSVFAVRLAVAHAIGELTDIVGVDWFVRYVFGELKLMCGIEDTHGTSDTTETTETTKQQFKFQASFSSLASKTTTTAQQQSVHRPVSNAQMKQSALLVLECVMPYLPSSFITSDLIPILSVLSTRQSSTVAILVCEVISVIVHDTSRKAQIKHEVDHIIAHLSNDNDPHVRAAAERASEGK</sequence>
<dbReference type="PROSITE" id="PS50077">
    <property type="entry name" value="HEAT_REPEAT"/>
    <property type="match status" value="1"/>
</dbReference>
<dbReference type="Gene3D" id="1.25.10.10">
    <property type="entry name" value="Leucine-rich Repeat Variant"/>
    <property type="match status" value="2"/>
</dbReference>
<evidence type="ECO:0000256" key="1">
    <source>
        <dbReference type="ARBA" id="ARBA00022737"/>
    </source>
</evidence>
<dbReference type="SUPFAM" id="SSF48371">
    <property type="entry name" value="ARM repeat"/>
    <property type="match status" value="1"/>
</dbReference>
<accession>A0ABQ9Y0Y5</accession>
<evidence type="ECO:0000313" key="5">
    <source>
        <dbReference type="Proteomes" id="UP001281761"/>
    </source>
</evidence>
<keyword evidence="5" id="KW-1185">Reference proteome</keyword>
<name>A0ABQ9Y0Y5_9EUKA</name>
<protein>
    <submittedName>
        <fullName evidence="4">Uncharacterized protein</fullName>
    </submittedName>
</protein>
<evidence type="ECO:0000256" key="3">
    <source>
        <dbReference type="SAM" id="MobiDB-lite"/>
    </source>
</evidence>
<dbReference type="PANTHER" id="PTHR10648">
    <property type="entry name" value="SERINE/THREONINE-PROTEIN PHOSPHATASE PP2A 65 KDA REGULATORY SUBUNIT"/>
    <property type="match status" value="1"/>
</dbReference>
<feature type="region of interest" description="Disordered" evidence="3">
    <location>
        <begin position="353"/>
        <end position="398"/>
    </location>
</feature>
<dbReference type="InterPro" id="IPR051023">
    <property type="entry name" value="PP2A_Regulatory_Subunit_A"/>
</dbReference>
<feature type="compositionally biased region" description="Polar residues" evidence="3">
    <location>
        <begin position="372"/>
        <end position="387"/>
    </location>
</feature>
<gene>
    <name evidence="4" type="ORF">BLNAU_7559</name>
</gene>
<evidence type="ECO:0000256" key="2">
    <source>
        <dbReference type="PROSITE-ProRule" id="PRU00103"/>
    </source>
</evidence>
<dbReference type="InterPro" id="IPR011989">
    <property type="entry name" value="ARM-like"/>
</dbReference>
<proteinExistence type="predicted"/>
<comment type="caution">
    <text evidence="4">The sequence shown here is derived from an EMBL/GenBank/DDBJ whole genome shotgun (WGS) entry which is preliminary data.</text>
</comment>
<dbReference type="PANTHER" id="PTHR10648:SF4">
    <property type="entry name" value="PROTEIN PHOSPHATASE 2 (FORMERLY 2A), REGULATORY SUBUNIT A, BETA ISOFORM-RELATED"/>
    <property type="match status" value="1"/>
</dbReference>
<reference evidence="4 5" key="1">
    <citation type="journal article" date="2022" name="bioRxiv">
        <title>Genomics of Preaxostyla Flagellates Illuminates Evolutionary Transitions and the Path Towards Mitochondrial Loss.</title>
        <authorList>
            <person name="Novak L.V.F."/>
            <person name="Treitli S.C."/>
            <person name="Pyrih J."/>
            <person name="Halakuc P."/>
            <person name="Pipaliya S.V."/>
            <person name="Vacek V."/>
            <person name="Brzon O."/>
            <person name="Soukal P."/>
            <person name="Eme L."/>
            <person name="Dacks J.B."/>
            <person name="Karnkowska A."/>
            <person name="Elias M."/>
            <person name="Hampl V."/>
        </authorList>
    </citation>
    <scope>NUCLEOTIDE SEQUENCE [LARGE SCALE GENOMIC DNA]</scope>
    <source>
        <strain evidence="4">NAU3</strain>
        <tissue evidence="4">Gut</tissue>
    </source>
</reference>
<organism evidence="4 5">
    <name type="scientific">Blattamonas nauphoetae</name>
    <dbReference type="NCBI Taxonomy" id="2049346"/>
    <lineage>
        <taxon>Eukaryota</taxon>
        <taxon>Metamonada</taxon>
        <taxon>Preaxostyla</taxon>
        <taxon>Oxymonadida</taxon>
        <taxon>Blattamonas</taxon>
    </lineage>
</organism>
<feature type="repeat" description="HEAT" evidence="2">
    <location>
        <begin position="506"/>
        <end position="544"/>
    </location>
</feature>
<dbReference type="InterPro" id="IPR021133">
    <property type="entry name" value="HEAT_type_2"/>
</dbReference>
<dbReference type="InterPro" id="IPR016024">
    <property type="entry name" value="ARM-type_fold"/>
</dbReference>
<keyword evidence="1" id="KW-0677">Repeat</keyword>
<dbReference type="Proteomes" id="UP001281761">
    <property type="component" value="Unassembled WGS sequence"/>
</dbReference>
<evidence type="ECO:0000313" key="4">
    <source>
        <dbReference type="EMBL" id="KAK2957403.1"/>
    </source>
</evidence>